<dbReference type="Proteomes" id="UP000600918">
    <property type="component" value="Unassembled WGS sequence"/>
</dbReference>
<feature type="coiled-coil region" evidence="1">
    <location>
        <begin position="497"/>
        <end position="618"/>
    </location>
</feature>
<dbReference type="PANTHER" id="PTHR31432:SF0">
    <property type="entry name" value="INTRAFLAGELLAR TRANSPORT PROTEIN 74 HOMOLOG"/>
    <property type="match status" value="1"/>
</dbReference>
<dbReference type="InterPro" id="IPR029602">
    <property type="entry name" value="IFT74"/>
</dbReference>
<evidence type="ECO:0000313" key="4">
    <source>
        <dbReference type="Proteomes" id="UP000600918"/>
    </source>
</evidence>
<evidence type="ECO:0008006" key="5">
    <source>
        <dbReference type="Google" id="ProtNLM"/>
    </source>
</evidence>
<comment type="caution">
    <text evidence="3">The sequence shown here is derived from an EMBL/GenBank/DDBJ whole genome shotgun (WGS) entry which is preliminary data.</text>
</comment>
<reference evidence="3" key="1">
    <citation type="journal article" date="2020" name="G3 (Bethesda)">
        <title>High-Quality Assemblies for Three Invasive Social Wasps from the &lt;i&gt;Vespula&lt;/i&gt; Genus.</title>
        <authorList>
            <person name="Harrop T.W.R."/>
            <person name="Guhlin J."/>
            <person name="McLaughlin G.M."/>
            <person name="Permina E."/>
            <person name="Stockwell P."/>
            <person name="Gilligan J."/>
            <person name="Le Lec M.F."/>
            <person name="Gruber M.A.M."/>
            <person name="Quinn O."/>
            <person name="Lovegrove M."/>
            <person name="Duncan E.J."/>
            <person name="Remnant E.J."/>
            <person name="Van Eeckhoven J."/>
            <person name="Graham B."/>
            <person name="Knapp R.A."/>
            <person name="Langford K.W."/>
            <person name="Kronenberg Z."/>
            <person name="Press M.O."/>
            <person name="Eacker S.M."/>
            <person name="Wilson-Rankin E.E."/>
            <person name="Purcell J."/>
            <person name="Lester P.J."/>
            <person name="Dearden P.K."/>
        </authorList>
    </citation>
    <scope>NUCLEOTIDE SEQUENCE</scope>
    <source>
        <strain evidence="3">Volc-1</strain>
    </source>
</reference>
<dbReference type="GO" id="GO:0005929">
    <property type="term" value="C:cilium"/>
    <property type="evidence" value="ECO:0007669"/>
    <property type="project" value="TreeGrafter"/>
</dbReference>
<dbReference type="GO" id="GO:0030992">
    <property type="term" value="C:intraciliary transport particle B"/>
    <property type="evidence" value="ECO:0007669"/>
    <property type="project" value="InterPro"/>
</dbReference>
<proteinExistence type="predicted"/>
<name>A0A834U895_VESPE</name>
<organism evidence="3 4">
    <name type="scientific">Vespula pensylvanica</name>
    <name type="common">Western yellow jacket</name>
    <name type="synonym">Wasp</name>
    <dbReference type="NCBI Taxonomy" id="30213"/>
    <lineage>
        <taxon>Eukaryota</taxon>
        <taxon>Metazoa</taxon>
        <taxon>Ecdysozoa</taxon>
        <taxon>Arthropoda</taxon>
        <taxon>Hexapoda</taxon>
        <taxon>Insecta</taxon>
        <taxon>Pterygota</taxon>
        <taxon>Neoptera</taxon>
        <taxon>Endopterygota</taxon>
        <taxon>Hymenoptera</taxon>
        <taxon>Apocrita</taxon>
        <taxon>Aculeata</taxon>
        <taxon>Vespoidea</taxon>
        <taxon>Vespidae</taxon>
        <taxon>Vespinae</taxon>
        <taxon>Vespula</taxon>
    </lineage>
</organism>
<accession>A0A834U895</accession>
<dbReference type="GO" id="GO:0035735">
    <property type="term" value="P:intraciliary transport involved in cilium assembly"/>
    <property type="evidence" value="ECO:0007669"/>
    <property type="project" value="TreeGrafter"/>
</dbReference>
<dbReference type="PANTHER" id="PTHR31432">
    <property type="entry name" value="INTRAFLAGELLAR TRANSPORT PROTEIN 74 HOMOLOG"/>
    <property type="match status" value="1"/>
</dbReference>
<feature type="coiled-coil region" evidence="1">
    <location>
        <begin position="355"/>
        <end position="403"/>
    </location>
</feature>
<protein>
    <recommendedName>
        <fullName evidence="5">Intraflagellar transport protein 74 homolog</fullName>
    </recommendedName>
</protein>
<keyword evidence="1" id="KW-0175">Coiled coil</keyword>
<feature type="region of interest" description="Disordered" evidence="2">
    <location>
        <begin position="243"/>
        <end position="263"/>
    </location>
</feature>
<keyword evidence="4" id="KW-1185">Reference proteome</keyword>
<evidence type="ECO:0000313" key="3">
    <source>
        <dbReference type="EMBL" id="KAF7421365.1"/>
    </source>
</evidence>
<gene>
    <name evidence="3" type="ORF">H0235_009201</name>
</gene>
<dbReference type="GO" id="GO:0048487">
    <property type="term" value="F:beta-tubulin binding"/>
    <property type="evidence" value="ECO:0007669"/>
    <property type="project" value="InterPro"/>
</dbReference>
<dbReference type="EMBL" id="JACSDY010000008">
    <property type="protein sequence ID" value="KAF7421365.1"/>
    <property type="molecule type" value="Genomic_DNA"/>
</dbReference>
<dbReference type="AlphaFoldDB" id="A0A834U895"/>
<evidence type="ECO:0000256" key="2">
    <source>
        <dbReference type="SAM" id="MobiDB-lite"/>
    </source>
</evidence>
<evidence type="ECO:0000256" key="1">
    <source>
        <dbReference type="SAM" id="Coils"/>
    </source>
</evidence>
<sequence length="647" mass="76054">MATRTKTSTRQQCFIPHTLCHTSPMDFERAGNEKQMERPVTRWRRETLDKAAKKIESNEIERPTSRRGIKEELEEYGSFRSATPAARNAPLAVRAPSASISGLSRLNTGLSMPGLERPITQHGIASIRPGTGRGTSMTRQVQDKRYYEGLVQLKMRELSQEMTAILRDIDMQNKERATILHYDKRAKDLAGELTALQGELADYNIVVDKMSSNVEKESVDQEAKELFSKNERSMAEIEDMFERRQEMEQRSRRTEKEIETERERTEKLVEMMDPGARERYEKLRKEKVRVEGTIAGMQEELEELSREQDHFEEQMALSPLKQEAVKLHVKTMDAEYKRDKLREEERNRLSPEKEREQLLVKIKQDNMDMAAAEAQLASKKKRLAEVEMELERLETDLEDGKTDKRTKYKELRKREEVMEQFAATFDENKAEEMERIRKLEVSIVEYLERISNAGGTGDRNLTRTEEALILDNSNYDGYYDIERTPNDRSFQVLSDDYVDLKETLRKLEILENKLRSEIGDERTHGRDYESTRSEDFDGFKANYRMRREDANVEYKKLMDERTISEEELKTVSDDYDRIKARFNENRIFLEVEALERKLLDLKEENKKSNDLILRQKEQVDFLPRKQEALKLMKEYGTMLEENSKTLY</sequence>